<dbReference type="STRING" id="1178516.AWR27_04245"/>
<reference evidence="2 3" key="1">
    <citation type="submission" date="2016-01" db="EMBL/GenBank/DDBJ databases">
        <authorList>
            <person name="Oliw E.H."/>
        </authorList>
    </citation>
    <scope>NUCLEOTIDE SEQUENCE [LARGE SCALE GENOMIC DNA]</scope>
    <source>
        <strain evidence="2 3">DY10</strain>
    </source>
</reference>
<dbReference type="SUPFAM" id="SSF48452">
    <property type="entry name" value="TPR-like"/>
    <property type="match status" value="1"/>
</dbReference>
<accession>A0A1P9X3Y3</accession>
<evidence type="ECO:0000313" key="3">
    <source>
        <dbReference type="Proteomes" id="UP000187941"/>
    </source>
</evidence>
<organism evidence="2 3">
    <name type="scientific">Spirosoma montaniterrae</name>
    <dbReference type="NCBI Taxonomy" id="1178516"/>
    <lineage>
        <taxon>Bacteria</taxon>
        <taxon>Pseudomonadati</taxon>
        <taxon>Bacteroidota</taxon>
        <taxon>Cytophagia</taxon>
        <taxon>Cytophagales</taxon>
        <taxon>Cytophagaceae</taxon>
        <taxon>Spirosoma</taxon>
    </lineage>
</organism>
<gene>
    <name evidence="2" type="ORF">AWR27_04245</name>
</gene>
<dbReference type="SMART" id="SM00028">
    <property type="entry name" value="TPR"/>
    <property type="match status" value="2"/>
</dbReference>
<dbReference type="KEGG" id="smon:AWR27_04245"/>
<evidence type="ECO:0000313" key="2">
    <source>
        <dbReference type="EMBL" id="AQG82305.1"/>
    </source>
</evidence>
<keyword evidence="3" id="KW-1185">Reference proteome</keyword>
<dbReference type="EMBL" id="CP014263">
    <property type="protein sequence ID" value="AQG82305.1"/>
    <property type="molecule type" value="Genomic_DNA"/>
</dbReference>
<proteinExistence type="predicted"/>
<dbReference type="InterPro" id="IPR019734">
    <property type="entry name" value="TPR_rpt"/>
</dbReference>
<dbReference type="OrthoDB" id="597471at2"/>
<dbReference type="InterPro" id="IPR011990">
    <property type="entry name" value="TPR-like_helical_dom_sf"/>
</dbReference>
<feature type="region of interest" description="Disordered" evidence="1">
    <location>
        <begin position="144"/>
        <end position="172"/>
    </location>
</feature>
<protein>
    <submittedName>
        <fullName evidence="2">Uncharacterized protein</fullName>
    </submittedName>
</protein>
<evidence type="ECO:0000256" key="1">
    <source>
        <dbReference type="SAM" id="MobiDB-lite"/>
    </source>
</evidence>
<dbReference type="Gene3D" id="1.25.40.10">
    <property type="entry name" value="Tetratricopeptide repeat domain"/>
    <property type="match status" value="1"/>
</dbReference>
<dbReference type="Proteomes" id="UP000187941">
    <property type="component" value="Chromosome"/>
</dbReference>
<sequence length="225" mass="25777">MAFAFLAAWVWLSELPVLSRISQNNQARIDAEKAYKSKAYQDALRLYAHLSRTTTTIDPGVRLNLGHTYFQLHQYHKAKPQYQTLLQSEQPDLRAVAATQLGIIACIERDTAQALVLFRRALLENTENEPARYNFELVKNQYSGKPSSARPLTARRPALTRQPIGQQVERSERRDDLLKRFQRLNLTEEQALQLLDAMRNDDLPYALSSSARRLGANPESGNIRW</sequence>
<dbReference type="AlphaFoldDB" id="A0A1P9X3Y3"/>
<name>A0A1P9X3Y3_9BACT</name>